<reference evidence="2 3" key="1">
    <citation type="journal article" date="2019" name="Sci. Rep.">
        <title>Orb-weaving spider Araneus ventricosus genome elucidates the spidroin gene catalogue.</title>
        <authorList>
            <person name="Kono N."/>
            <person name="Nakamura H."/>
            <person name="Ohtoshi R."/>
            <person name="Moran D.A.P."/>
            <person name="Shinohara A."/>
            <person name="Yoshida Y."/>
            <person name="Fujiwara M."/>
            <person name="Mori M."/>
            <person name="Tomita M."/>
            <person name="Arakawa K."/>
        </authorList>
    </citation>
    <scope>NUCLEOTIDE SEQUENCE [LARGE SCALE GENOMIC DNA]</scope>
</reference>
<protein>
    <submittedName>
        <fullName evidence="2">Uncharacterized protein</fullName>
    </submittedName>
</protein>
<evidence type="ECO:0000313" key="2">
    <source>
        <dbReference type="EMBL" id="GBN96549.1"/>
    </source>
</evidence>
<evidence type="ECO:0000313" key="3">
    <source>
        <dbReference type="Proteomes" id="UP000499080"/>
    </source>
</evidence>
<accession>A0A4Y2TAX6</accession>
<dbReference type="EMBL" id="BGPR01022280">
    <property type="protein sequence ID" value="GBN88442.1"/>
    <property type="molecule type" value="Genomic_DNA"/>
</dbReference>
<dbReference type="Proteomes" id="UP000499080">
    <property type="component" value="Unassembled WGS sequence"/>
</dbReference>
<sequence length="96" mass="11196">MRTDFYPCWLKDKSYTIVPRVQIATSTHAHGESDEKKRQVGVNKYRAQKIASSTPARGDGGIRWRCDYKDRQTVNLLTDLAQNFIRTYIHDDKTVY</sequence>
<evidence type="ECO:0000313" key="1">
    <source>
        <dbReference type="EMBL" id="GBN88442.1"/>
    </source>
</evidence>
<keyword evidence="3" id="KW-1185">Reference proteome</keyword>
<dbReference type="EMBL" id="BGPR01026654">
    <property type="protein sequence ID" value="GBN96549.1"/>
    <property type="molecule type" value="Genomic_DNA"/>
</dbReference>
<name>A0A4Y2TAX6_ARAVE</name>
<comment type="caution">
    <text evidence="2">The sequence shown here is derived from an EMBL/GenBank/DDBJ whole genome shotgun (WGS) entry which is preliminary data.</text>
</comment>
<dbReference type="AlphaFoldDB" id="A0A4Y2TAX6"/>
<gene>
    <name evidence="2" type="ORF">AVEN_163793_1</name>
    <name evidence="1" type="ORF">AVEN_27663_1</name>
</gene>
<proteinExistence type="predicted"/>
<organism evidence="2 3">
    <name type="scientific">Araneus ventricosus</name>
    <name type="common">Orbweaver spider</name>
    <name type="synonym">Epeira ventricosa</name>
    <dbReference type="NCBI Taxonomy" id="182803"/>
    <lineage>
        <taxon>Eukaryota</taxon>
        <taxon>Metazoa</taxon>
        <taxon>Ecdysozoa</taxon>
        <taxon>Arthropoda</taxon>
        <taxon>Chelicerata</taxon>
        <taxon>Arachnida</taxon>
        <taxon>Araneae</taxon>
        <taxon>Araneomorphae</taxon>
        <taxon>Entelegynae</taxon>
        <taxon>Araneoidea</taxon>
        <taxon>Araneidae</taxon>
        <taxon>Araneus</taxon>
    </lineage>
</organism>